<evidence type="ECO:0000313" key="7">
    <source>
        <dbReference type="Proteomes" id="UP000596276"/>
    </source>
</evidence>
<dbReference type="PANTHER" id="PTHR43872">
    <property type="entry name" value="MONOOXYGENASE, PUTATIVE (AFU_ORTHOLOGUE AFUA_8G02570)-RELATED"/>
    <property type="match status" value="1"/>
</dbReference>
<dbReference type="AlphaFoldDB" id="A0A7U2N244"/>
<keyword evidence="2" id="KW-0285">Flavoprotein</keyword>
<dbReference type="Gene3D" id="3.50.50.60">
    <property type="entry name" value="FAD/NAD(P)-binding domain"/>
    <property type="match status" value="3"/>
</dbReference>
<reference evidence="7" key="1">
    <citation type="journal article" date="2021" name="G3 (Bethesda)">
        <title>Chromosome assembled and annotated genome sequence of Aspergillus flavus NRRL 3357.</title>
        <authorList>
            <person name="Skerker J.M."/>
            <person name="Pianalto K.M."/>
            <person name="Mondo S.J."/>
            <person name="Yang K."/>
            <person name="Arkin A.P."/>
            <person name="Keller N.P."/>
            <person name="Grigoriev I.V."/>
            <person name="Louise Glass N.L."/>
        </authorList>
    </citation>
    <scope>NUCLEOTIDE SEQUENCE [LARGE SCALE GENOMIC DNA]</scope>
    <source>
        <strain evidence="7">ATCC 200026 / FGSC A1120 / IAM 13836 / NRRL 3357 / JCM 12722 / SRRC 167</strain>
    </source>
</reference>
<dbReference type="PANTHER" id="PTHR43872:SF1">
    <property type="entry name" value="MONOOXYGENASE, PUTATIVE (AFU_ORTHOLOGUE AFUA_8G02570)-RELATED"/>
    <property type="match status" value="1"/>
</dbReference>
<dbReference type="Proteomes" id="UP000596276">
    <property type="component" value="Chromosome 6"/>
</dbReference>
<dbReference type="VEuPathDB" id="FungiDB:F9C07_2286162"/>
<evidence type="ECO:0000256" key="4">
    <source>
        <dbReference type="ARBA" id="ARBA00023002"/>
    </source>
</evidence>
<dbReference type="PRINTS" id="PR00368">
    <property type="entry name" value="FADPNR"/>
</dbReference>
<name>A0A7U2N244_ASPFN</name>
<dbReference type="EMBL" id="CP044623">
    <property type="protein sequence ID" value="QRD93990.1"/>
    <property type="molecule type" value="Genomic_DNA"/>
</dbReference>
<keyword evidence="3" id="KW-0274">FAD</keyword>
<dbReference type="SMR" id="A0A7U2N244"/>
<evidence type="ECO:0000256" key="1">
    <source>
        <dbReference type="ARBA" id="ARBA00001974"/>
    </source>
</evidence>
<protein>
    <submittedName>
        <fullName evidence="6">Monooxygenase</fullName>
    </submittedName>
</protein>
<dbReference type="GO" id="GO:0050661">
    <property type="term" value="F:NADP binding"/>
    <property type="evidence" value="ECO:0007669"/>
    <property type="project" value="InterPro"/>
</dbReference>
<gene>
    <name evidence="6" type="ORF">F9C07_2286162</name>
</gene>
<organism evidence="6 7">
    <name type="scientific">Aspergillus flavus (strain ATCC 200026 / FGSC A1120 / IAM 13836 / NRRL 3357 / JCM 12722 / SRRC 167)</name>
    <dbReference type="NCBI Taxonomy" id="332952"/>
    <lineage>
        <taxon>Eukaryota</taxon>
        <taxon>Fungi</taxon>
        <taxon>Dikarya</taxon>
        <taxon>Ascomycota</taxon>
        <taxon>Pezizomycotina</taxon>
        <taxon>Eurotiomycetes</taxon>
        <taxon>Eurotiomycetidae</taxon>
        <taxon>Eurotiales</taxon>
        <taxon>Aspergillaceae</taxon>
        <taxon>Aspergillus</taxon>
        <taxon>Aspergillus subgen. Circumdati</taxon>
    </lineage>
</organism>
<dbReference type="Pfam" id="PF00743">
    <property type="entry name" value="FMO-like"/>
    <property type="match status" value="1"/>
</dbReference>
<dbReference type="OMA" id="AYKIEDH"/>
<keyword evidence="5 6" id="KW-0503">Monooxygenase</keyword>
<accession>A0A7U2N244</accession>
<dbReference type="SUPFAM" id="SSF51905">
    <property type="entry name" value="FAD/NAD(P)-binding domain"/>
    <property type="match status" value="2"/>
</dbReference>
<dbReference type="VEuPathDB" id="FungiDB:AFLA_008957"/>
<keyword evidence="7" id="KW-1185">Reference proteome</keyword>
<dbReference type="GO" id="GO:0004499">
    <property type="term" value="F:N,N-dimethylaniline monooxygenase activity"/>
    <property type="evidence" value="ECO:0007669"/>
    <property type="project" value="InterPro"/>
</dbReference>
<dbReference type="InterPro" id="IPR036188">
    <property type="entry name" value="FAD/NAD-bd_sf"/>
</dbReference>
<keyword evidence="4" id="KW-0560">Oxidoreductase</keyword>
<dbReference type="InterPro" id="IPR051820">
    <property type="entry name" value="FAD-binding_MO"/>
</dbReference>
<comment type="cofactor">
    <cofactor evidence="1">
        <name>FAD</name>
        <dbReference type="ChEBI" id="CHEBI:57692"/>
    </cofactor>
</comment>
<evidence type="ECO:0000256" key="5">
    <source>
        <dbReference type="ARBA" id="ARBA00023033"/>
    </source>
</evidence>
<dbReference type="InterPro" id="IPR020946">
    <property type="entry name" value="Flavin_mOase-like"/>
</dbReference>
<dbReference type="GO" id="GO:0050660">
    <property type="term" value="F:flavin adenine dinucleotide binding"/>
    <property type="evidence" value="ECO:0007669"/>
    <property type="project" value="InterPro"/>
</dbReference>
<evidence type="ECO:0000256" key="3">
    <source>
        <dbReference type="ARBA" id="ARBA00022827"/>
    </source>
</evidence>
<evidence type="ECO:0000313" key="6">
    <source>
        <dbReference type="EMBL" id="QRD93990.1"/>
    </source>
</evidence>
<sequence>MRLRIQLLSRSNTQRRSPMEPTKKYDIIIAGAGMAGINTAYRIQTILPNCSYAVLEARGAAGGTWDLFRYPGVRLDTGIHTFGFPWQPYHTSKNMLDGSSIFEYINSTARAYKIEDHILFNHRLKTLNWDSQQSQWNLTAACQDQEPRFIAKFVIFATGYYDYDRPLPAEIPGLSDYKGVVVHPQFWPEKIDYAGKRIAVIGSGSTAISLVPKLAETASAVTMIQRSPSYIVSLPNGSGDSWMNRLLPVMVLHKLRRYVWMAVMLGAYNFCRTFPQSARSIVLWLTAKQLPDHVPLSPHFEPRYKVWDERLLACPDGDFFQSLHTNKVNIETANIQTVTESAVILDNGRTVDADIIVTATGLKMQVGGGTHFELDNAPCNTADKVMWKGMMQQDIPNSFFVLGHLTDASWTLGADATALFICRMIKHMEKENIRAATPRLHGSAGQPRQLWNLSSNYMLREQGNVPRAGEIPPWQPRTNYILDSLDARYVSFDTCMEFSGEYRDDVGSMTEITEEK</sequence>
<evidence type="ECO:0000256" key="2">
    <source>
        <dbReference type="ARBA" id="ARBA00022630"/>
    </source>
</evidence>
<proteinExistence type="predicted"/>